<dbReference type="EMBL" id="QGKY02001250">
    <property type="protein sequence ID" value="KAF2564086.1"/>
    <property type="molecule type" value="Genomic_DNA"/>
</dbReference>
<accession>A0A8S9I3F0</accession>
<proteinExistence type="predicted"/>
<organism evidence="1">
    <name type="scientific">Brassica cretica</name>
    <name type="common">Mustard</name>
    <dbReference type="NCBI Taxonomy" id="69181"/>
    <lineage>
        <taxon>Eukaryota</taxon>
        <taxon>Viridiplantae</taxon>
        <taxon>Streptophyta</taxon>
        <taxon>Embryophyta</taxon>
        <taxon>Tracheophyta</taxon>
        <taxon>Spermatophyta</taxon>
        <taxon>Magnoliopsida</taxon>
        <taxon>eudicotyledons</taxon>
        <taxon>Gunneridae</taxon>
        <taxon>Pentapetalae</taxon>
        <taxon>rosids</taxon>
        <taxon>malvids</taxon>
        <taxon>Brassicales</taxon>
        <taxon>Brassicaceae</taxon>
        <taxon>Brassiceae</taxon>
        <taxon>Brassica</taxon>
    </lineage>
</organism>
<dbReference type="AlphaFoldDB" id="A0A8S9I3F0"/>
<protein>
    <submittedName>
        <fullName evidence="1">Uncharacterized protein</fullName>
    </submittedName>
</protein>
<reference evidence="1" key="1">
    <citation type="submission" date="2019-12" db="EMBL/GenBank/DDBJ databases">
        <title>Genome sequencing and annotation of Brassica cretica.</title>
        <authorList>
            <person name="Studholme D.J."/>
            <person name="Sarris P.F."/>
        </authorList>
    </citation>
    <scope>NUCLEOTIDE SEQUENCE</scope>
    <source>
        <strain evidence="1">PFS-102/07</strain>
        <tissue evidence="1">Leaf</tissue>
    </source>
</reference>
<sequence>MMVMRNHRQKWNFFFKRLHTARFSGLIFQLLNPEGKSPVKKFTGSAVESIGGERSRLSSDGRFMLFEFLHIDSYGSNQESQ</sequence>
<evidence type="ECO:0000313" key="1">
    <source>
        <dbReference type="EMBL" id="KAF2564086.1"/>
    </source>
</evidence>
<gene>
    <name evidence="1" type="ORF">F2Q70_00015090</name>
</gene>
<name>A0A8S9I3F0_BRACR</name>
<comment type="caution">
    <text evidence="1">The sequence shown here is derived from an EMBL/GenBank/DDBJ whole genome shotgun (WGS) entry which is preliminary data.</text>
</comment>